<dbReference type="EMBL" id="CAEZYH010000089">
    <property type="protein sequence ID" value="CAB4728714.1"/>
    <property type="molecule type" value="Genomic_DNA"/>
</dbReference>
<dbReference type="SUPFAM" id="SSF54427">
    <property type="entry name" value="NTF2-like"/>
    <property type="match status" value="1"/>
</dbReference>
<protein>
    <submittedName>
        <fullName evidence="2">Unannotated protein</fullName>
    </submittedName>
</protein>
<evidence type="ECO:0000259" key="1">
    <source>
        <dbReference type="Pfam" id="PF13577"/>
    </source>
</evidence>
<feature type="domain" description="SnoaL-like" evidence="1">
    <location>
        <begin position="19"/>
        <end position="140"/>
    </location>
</feature>
<dbReference type="Gene3D" id="3.10.450.50">
    <property type="match status" value="1"/>
</dbReference>
<organism evidence="2">
    <name type="scientific">freshwater metagenome</name>
    <dbReference type="NCBI Taxonomy" id="449393"/>
    <lineage>
        <taxon>unclassified sequences</taxon>
        <taxon>metagenomes</taxon>
        <taxon>ecological metagenomes</taxon>
    </lineage>
</organism>
<reference evidence="2" key="1">
    <citation type="submission" date="2020-05" db="EMBL/GenBank/DDBJ databases">
        <authorList>
            <person name="Chiriac C."/>
            <person name="Salcher M."/>
            <person name="Ghai R."/>
            <person name="Kavagutti S V."/>
        </authorList>
    </citation>
    <scope>NUCLEOTIDE SEQUENCE</scope>
</reference>
<proteinExistence type="predicted"/>
<dbReference type="Pfam" id="PF13577">
    <property type="entry name" value="SnoaL_4"/>
    <property type="match status" value="1"/>
</dbReference>
<dbReference type="AlphaFoldDB" id="A0A6J6S1K0"/>
<dbReference type="CDD" id="cd00531">
    <property type="entry name" value="NTF2_like"/>
    <property type="match status" value="1"/>
</dbReference>
<accession>A0A6J6S1K0</accession>
<sequence>MFEIQTIDTLPSAEAHQLLIDRAAIIDVTNRYCWALDAKDWAVLDTVFAEDATGDLLEDVVGRVAIKKRVETALSRMDETQHLISNHQINVQGDTATCRCYLQAQHVRKAAHGGTNFIIAGRYEDELKRTSDGWRISFRRLVVMWTDGNPAVSRG</sequence>
<dbReference type="InterPro" id="IPR037401">
    <property type="entry name" value="SnoaL-like"/>
</dbReference>
<gene>
    <name evidence="2" type="ORF">UFOPK2658_01550</name>
</gene>
<dbReference type="InterPro" id="IPR032710">
    <property type="entry name" value="NTF2-like_dom_sf"/>
</dbReference>
<evidence type="ECO:0000313" key="2">
    <source>
        <dbReference type="EMBL" id="CAB4728714.1"/>
    </source>
</evidence>
<name>A0A6J6S1K0_9ZZZZ</name>